<dbReference type="PROSITE" id="PS00894">
    <property type="entry name" value="HTH_DEOR_1"/>
    <property type="match status" value="1"/>
</dbReference>
<gene>
    <name evidence="5" type="ORF">GGQ92_002030</name>
</gene>
<dbReference type="Pfam" id="PF08220">
    <property type="entry name" value="HTH_DeoR"/>
    <property type="match status" value="1"/>
</dbReference>
<comment type="caution">
    <text evidence="5">The sequence shown here is derived from an EMBL/GenBank/DDBJ whole genome shotgun (WGS) entry which is preliminary data.</text>
</comment>
<proteinExistence type="predicted"/>
<dbReference type="PANTHER" id="PTHR30363">
    <property type="entry name" value="HTH-TYPE TRANSCRIPTIONAL REGULATOR SRLR-RELATED"/>
    <property type="match status" value="1"/>
</dbReference>
<dbReference type="Gene3D" id="3.40.50.1360">
    <property type="match status" value="1"/>
</dbReference>
<dbReference type="InterPro" id="IPR036388">
    <property type="entry name" value="WH-like_DNA-bd_sf"/>
</dbReference>
<dbReference type="SUPFAM" id="SSF46785">
    <property type="entry name" value="Winged helix' DNA-binding domain"/>
    <property type="match status" value="1"/>
</dbReference>
<evidence type="ECO:0000256" key="2">
    <source>
        <dbReference type="ARBA" id="ARBA00023125"/>
    </source>
</evidence>
<sequence length="251" mass="28024">MLTEERHKYILDVLNSKGTIHIQEIVEVLNISESTVRRDLSLLEKENKLKRVHGGAALLQQKRTELSMNEKLLHNLPEKQRIGAYAAGLVKDGDCIFLDAGTTTYEMIKHLTAKDITVVTTGITHLELLSDKGIATYIIGGYVRSITKAVIGQTAREMLSKFRFDKTFLGVNGIHIDYGYTTPDPEEAAIKSLALKLGQHVYVLADESKFHEVTFSEIAPLEEATIITNINDPAIIKEFNSTTKIEMVVDK</sequence>
<dbReference type="Proteomes" id="UP000572212">
    <property type="component" value="Unassembled WGS sequence"/>
</dbReference>
<dbReference type="InterPro" id="IPR037171">
    <property type="entry name" value="NagB/RpiA_transferase-like"/>
</dbReference>
<dbReference type="Pfam" id="PF00455">
    <property type="entry name" value="DeoRC"/>
    <property type="match status" value="1"/>
</dbReference>
<feature type="domain" description="HTH deoR-type" evidence="4">
    <location>
        <begin position="3"/>
        <end position="58"/>
    </location>
</feature>
<dbReference type="InterPro" id="IPR014036">
    <property type="entry name" value="DeoR-like_C"/>
</dbReference>
<evidence type="ECO:0000256" key="1">
    <source>
        <dbReference type="ARBA" id="ARBA00023015"/>
    </source>
</evidence>
<evidence type="ECO:0000313" key="5">
    <source>
        <dbReference type="EMBL" id="MBB6513226.1"/>
    </source>
</evidence>
<accession>A0A841RPC8</accession>
<dbReference type="InterPro" id="IPR036390">
    <property type="entry name" value="WH_DNA-bd_sf"/>
</dbReference>
<dbReference type="Gene3D" id="1.10.10.10">
    <property type="entry name" value="Winged helix-like DNA-binding domain superfamily/Winged helix DNA-binding domain"/>
    <property type="match status" value="1"/>
</dbReference>
<dbReference type="GO" id="GO:0003677">
    <property type="term" value="F:DNA binding"/>
    <property type="evidence" value="ECO:0007669"/>
    <property type="project" value="UniProtKB-KW"/>
</dbReference>
<dbReference type="PROSITE" id="PS51000">
    <property type="entry name" value="HTH_DEOR_2"/>
    <property type="match status" value="1"/>
</dbReference>
<dbReference type="EMBL" id="JACHON010000009">
    <property type="protein sequence ID" value="MBB6513226.1"/>
    <property type="molecule type" value="Genomic_DNA"/>
</dbReference>
<dbReference type="SMART" id="SM00420">
    <property type="entry name" value="HTH_DEOR"/>
    <property type="match status" value="1"/>
</dbReference>
<keyword evidence="6" id="KW-1185">Reference proteome</keyword>
<reference evidence="5 6" key="1">
    <citation type="submission" date="2020-08" db="EMBL/GenBank/DDBJ databases">
        <title>Genomic Encyclopedia of Type Strains, Phase IV (KMG-IV): sequencing the most valuable type-strain genomes for metagenomic binning, comparative biology and taxonomic classification.</title>
        <authorList>
            <person name="Goeker M."/>
        </authorList>
    </citation>
    <scope>NUCLEOTIDE SEQUENCE [LARGE SCALE GENOMIC DNA]</scope>
    <source>
        <strain evidence="5 6">DSM 11805</strain>
    </source>
</reference>
<evidence type="ECO:0000313" key="6">
    <source>
        <dbReference type="Proteomes" id="UP000572212"/>
    </source>
</evidence>
<protein>
    <submittedName>
        <fullName evidence="5">DeoR family fructose operon transcriptional repressor</fullName>
    </submittedName>
</protein>
<evidence type="ECO:0000256" key="3">
    <source>
        <dbReference type="ARBA" id="ARBA00023163"/>
    </source>
</evidence>
<keyword evidence="2" id="KW-0238">DNA-binding</keyword>
<keyword evidence="1" id="KW-0805">Transcription regulation</keyword>
<dbReference type="PRINTS" id="PR00037">
    <property type="entry name" value="HTHLACR"/>
</dbReference>
<name>A0A841RPC8_9BACI</name>
<dbReference type="SUPFAM" id="SSF100950">
    <property type="entry name" value="NagB/RpiA/CoA transferase-like"/>
    <property type="match status" value="1"/>
</dbReference>
<dbReference type="InterPro" id="IPR050313">
    <property type="entry name" value="Carb_Metab_HTH_regulators"/>
</dbReference>
<dbReference type="InterPro" id="IPR018356">
    <property type="entry name" value="Tscrpt_reg_HTH_DeoR_CS"/>
</dbReference>
<dbReference type="SMART" id="SM01134">
    <property type="entry name" value="DeoRC"/>
    <property type="match status" value="1"/>
</dbReference>
<dbReference type="AlphaFoldDB" id="A0A841RPC8"/>
<keyword evidence="3" id="KW-0804">Transcription</keyword>
<dbReference type="GO" id="GO:0003700">
    <property type="term" value="F:DNA-binding transcription factor activity"/>
    <property type="evidence" value="ECO:0007669"/>
    <property type="project" value="InterPro"/>
</dbReference>
<evidence type="ECO:0000259" key="4">
    <source>
        <dbReference type="PROSITE" id="PS51000"/>
    </source>
</evidence>
<dbReference type="PANTHER" id="PTHR30363:SF56">
    <property type="entry name" value="TRANSCRIPTIONAL REGULATOR, DEOR FAMILY"/>
    <property type="match status" value="1"/>
</dbReference>
<organism evidence="5 6">
    <name type="scientific">Gracilibacillus halotolerans</name>
    <dbReference type="NCBI Taxonomy" id="74386"/>
    <lineage>
        <taxon>Bacteria</taxon>
        <taxon>Bacillati</taxon>
        <taxon>Bacillota</taxon>
        <taxon>Bacilli</taxon>
        <taxon>Bacillales</taxon>
        <taxon>Bacillaceae</taxon>
        <taxon>Gracilibacillus</taxon>
    </lineage>
</organism>
<dbReference type="InterPro" id="IPR001034">
    <property type="entry name" value="DeoR_HTH"/>
</dbReference>
<dbReference type="RefSeq" id="WP_184248020.1">
    <property type="nucleotide sequence ID" value="NZ_BAAACU010000055.1"/>
</dbReference>